<protein>
    <submittedName>
        <fullName evidence="2">Ribbon-helix-helix protein, CopG family</fullName>
    </submittedName>
</protein>
<dbReference type="InterPro" id="IPR010985">
    <property type="entry name" value="Ribbon_hlx_hlx"/>
</dbReference>
<accession>A0A3D8P1W9</accession>
<evidence type="ECO:0000256" key="1">
    <source>
        <dbReference type="SAM" id="MobiDB-lite"/>
    </source>
</evidence>
<name>A0A3D8P1W9_9THEO</name>
<organism evidence="2 3">
    <name type="scientific">Ammonifex thiophilus</name>
    <dbReference type="NCBI Taxonomy" id="444093"/>
    <lineage>
        <taxon>Bacteria</taxon>
        <taxon>Bacillati</taxon>
        <taxon>Bacillota</taxon>
        <taxon>Clostridia</taxon>
        <taxon>Thermoanaerobacterales</taxon>
        <taxon>Thermoanaerobacteraceae</taxon>
        <taxon>Ammonifex</taxon>
    </lineage>
</organism>
<reference evidence="2 3" key="1">
    <citation type="submission" date="2018-08" db="EMBL/GenBank/DDBJ databases">
        <title>Form III RuBisCO-mediated autotrophy in Thermodesulfobium bacteria.</title>
        <authorList>
            <person name="Toshchakov S.V."/>
            <person name="Kublanov I.V."/>
            <person name="Frolov E."/>
            <person name="Bonch-Osmolovskaya E.A."/>
            <person name="Tourova T.P."/>
            <person name="Chernych N.A."/>
            <person name="Lebedinsky A.V."/>
        </authorList>
    </citation>
    <scope>NUCLEOTIDE SEQUENCE [LARGE SCALE GENOMIC DNA]</scope>
    <source>
        <strain evidence="2 3">SR</strain>
    </source>
</reference>
<dbReference type="AlphaFoldDB" id="A0A3D8P1W9"/>
<sequence>MTLAERRPEAGTTMPERKSAKLPDTNDVVDLADFFDRTDTEELEWKDDPLEFRKPQMVQVSIRIPKEDLEAIKRAARKAGIGYTTFIRMLLRRAVETGK</sequence>
<dbReference type="Pfam" id="PF12441">
    <property type="entry name" value="CopG_antitoxin"/>
    <property type="match status" value="1"/>
</dbReference>
<evidence type="ECO:0000313" key="2">
    <source>
        <dbReference type="EMBL" id="RDV80416.1"/>
    </source>
</evidence>
<dbReference type="SUPFAM" id="SSF47598">
    <property type="entry name" value="Ribbon-helix-helix"/>
    <property type="match status" value="1"/>
</dbReference>
<dbReference type="GO" id="GO:0006355">
    <property type="term" value="P:regulation of DNA-templated transcription"/>
    <property type="evidence" value="ECO:0007669"/>
    <property type="project" value="InterPro"/>
</dbReference>
<dbReference type="Proteomes" id="UP000256329">
    <property type="component" value="Unassembled WGS sequence"/>
</dbReference>
<comment type="caution">
    <text evidence="2">The sequence shown here is derived from an EMBL/GenBank/DDBJ whole genome shotgun (WGS) entry which is preliminary data.</text>
</comment>
<dbReference type="InterPro" id="IPR022148">
    <property type="entry name" value="CopG_antitoxin"/>
</dbReference>
<keyword evidence="3" id="KW-1185">Reference proteome</keyword>
<dbReference type="EMBL" id="QSLN01000040">
    <property type="protein sequence ID" value="RDV80416.1"/>
    <property type="molecule type" value="Genomic_DNA"/>
</dbReference>
<proteinExistence type="predicted"/>
<dbReference type="OrthoDB" id="1725130at2"/>
<evidence type="ECO:0000313" key="3">
    <source>
        <dbReference type="Proteomes" id="UP000256329"/>
    </source>
</evidence>
<feature type="region of interest" description="Disordered" evidence="1">
    <location>
        <begin position="1"/>
        <end position="21"/>
    </location>
</feature>
<gene>
    <name evidence="2" type="ORF">DXX99_10865</name>
</gene>